<comment type="subcellular location">
    <subcellularLocation>
        <location evidence="1">Secreted</location>
    </subcellularLocation>
</comment>
<dbReference type="AlphaFoldDB" id="A0A9N9MD75"/>
<organism evidence="10 11">
    <name type="scientific">Ceutorhynchus assimilis</name>
    <name type="common">cabbage seed weevil</name>
    <dbReference type="NCBI Taxonomy" id="467358"/>
    <lineage>
        <taxon>Eukaryota</taxon>
        <taxon>Metazoa</taxon>
        <taxon>Ecdysozoa</taxon>
        <taxon>Arthropoda</taxon>
        <taxon>Hexapoda</taxon>
        <taxon>Insecta</taxon>
        <taxon>Pterygota</taxon>
        <taxon>Neoptera</taxon>
        <taxon>Endopterygota</taxon>
        <taxon>Coleoptera</taxon>
        <taxon>Polyphaga</taxon>
        <taxon>Cucujiformia</taxon>
        <taxon>Curculionidae</taxon>
        <taxon>Ceutorhynchinae</taxon>
        <taxon>Ceutorhynchus</taxon>
    </lineage>
</organism>
<evidence type="ECO:0000256" key="4">
    <source>
        <dbReference type="ARBA" id="ARBA00022525"/>
    </source>
</evidence>
<keyword evidence="3" id="KW-0202">Cytokine</keyword>
<keyword evidence="8" id="KW-1133">Transmembrane helix</keyword>
<keyword evidence="11" id="KW-1185">Reference proteome</keyword>
<dbReference type="PANTHER" id="PTHR15151">
    <property type="entry name" value="PROTEIN EIGER"/>
    <property type="match status" value="1"/>
</dbReference>
<evidence type="ECO:0000256" key="3">
    <source>
        <dbReference type="ARBA" id="ARBA00022514"/>
    </source>
</evidence>
<sequence>MIERQKEMQKNAFSVAHIACFLLLASVSFFNMYRVFLLENQMQDVRDNLDKCESTNLQKYLEKYDTIYNNELHQTETRNRRSIRNNDPDKTADQSTDDAFTVTKQSVSELPASIESNRSNQKGAGTPKQFLNNYRTNSKLMRWNDVTGSQYIAKSLDSNEFNSRSSEIEFPLVRDEDVVTRRTRNRMQNLDERHPRTGRIKPLPSIHLSGDTSKYILGTHHNFRGNGHLRHLQNIFVDWKANGWVEKTGMMSHFILEDGYLTIRESGLYLVYAQIYYLDEHDINGYRVYKNDDSILQCTISLHSGTRSQKGNTCYTAGVEHISEGDKISLGDILDGHYSLFEPGKSFFGAVKLGDIRTRP</sequence>
<dbReference type="GO" id="GO:0005125">
    <property type="term" value="F:cytokine activity"/>
    <property type="evidence" value="ECO:0007669"/>
    <property type="project" value="UniProtKB-KW"/>
</dbReference>
<evidence type="ECO:0000256" key="2">
    <source>
        <dbReference type="ARBA" id="ARBA00008670"/>
    </source>
</evidence>
<keyword evidence="8" id="KW-0472">Membrane</keyword>
<dbReference type="InterPro" id="IPR021184">
    <property type="entry name" value="TNF_CS"/>
</dbReference>
<dbReference type="Pfam" id="PF00229">
    <property type="entry name" value="TNF"/>
    <property type="match status" value="1"/>
</dbReference>
<dbReference type="GO" id="GO:0016020">
    <property type="term" value="C:membrane"/>
    <property type="evidence" value="ECO:0007669"/>
    <property type="project" value="InterPro"/>
</dbReference>
<feature type="domain" description="THD" evidence="9">
    <location>
        <begin position="204"/>
        <end position="353"/>
    </location>
</feature>
<feature type="transmembrane region" description="Helical" evidence="8">
    <location>
        <begin position="12"/>
        <end position="33"/>
    </location>
</feature>
<dbReference type="InterPro" id="IPR006052">
    <property type="entry name" value="TNF_dom"/>
</dbReference>
<evidence type="ECO:0000313" key="10">
    <source>
        <dbReference type="EMBL" id="CAG9759336.1"/>
    </source>
</evidence>
<reference evidence="10" key="1">
    <citation type="submission" date="2022-01" db="EMBL/GenBank/DDBJ databases">
        <authorList>
            <person name="King R."/>
        </authorList>
    </citation>
    <scope>NUCLEOTIDE SEQUENCE</scope>
</reference>
<dbReference type="OrthoDB" id="6159739at2759"/>
<gene>
    <name evidence="10" type="ORF">CEUTPL_LOCUS88</name>
</gene>
<evidence type="ECO:0000256" key="5">
    <source>
        <dbReference type="ARBA" id="ARBA00023157"/>
    </source>
</evidence>
<feature type="compositionally biased region" description="Basic and acidic residues" evidence="7">
    <location>
        <begin position="75"/>
        <end position="92"/>
    </location>
</feature>
<dbReference type="Gene3D" id="2.60.120.40">
    <property type="match status" value="1"/>
</dbReference>
<evidence type="ECO:0000313" key="11">
    <source>
        <dbReference type="Proteomes" id="UP001152799"/>
    </source>
</evidence>
<keyword evidence="5" id="KW-1015">Disulfide bond</keyword>
<keyword evidence="4" id="KW-0964">Secreted</keyword>
<dbReference type="Proteomes" id="UP001152799">
    <property type="component" value="Chromosome 1"/>
</dbReference>
<protein>
    <recommendedName>
        <fullName evidence="9">THD domain-containing protein</fullName>
    </recommendedName>
</protein>
<proteinExistence type="inferred from homology"/>
<comment type="similarity">
    <text evidence="2">Belongs to the tumor necrosis factor family.</text>
</comment>
<evidence type="ECO:0000256" key="8">
    <source>
        <dbReference type="SAM" id="Phobius"/>
    </source>
</evidence>
<dbReference type="GO" id="GO:0005615">
    <property type="term" value="C:extracellular space"/>
    <property type="evidence" value="ECO:0007669"/>
    <property type="project" value="UniProtKB-KW"/>
</dbReference>
<dbReference type="PROSITE" id="PS50049">
    <property type="entry name" value="THD_2"/>
    <property type="match status" value="1"/>
</dbReference>
<dbReference type="GO" id="GO:0006955">
    <property type="term" value="P:immune response"/>
    <property type="evidence" value="ECO:0007669"/>
    <property type="project" value="InterPro"/>
</dbReference>
<evidence type="ECO:0000256" key="1">
    <source>
        <dbReference type="ARBA" id="ARBA00004613"/>
    </source>
</evidence>
<dbReference type="SUPFAM" id="SSF49842">
    <property type="entry name" value="TNF-like"/>
    <property type="match status" value="1"/>
</dbReference>
<dbReference type="PROSITE" id="PS00251">
    <property type="entry name" value="THD_1"/>
    <property type="match status" value="1"/>
</dbReference>
<keyword evidence="8" id="KW-0812">Transmembrane</keyword>
<name>A0A9N9MD75_9CUCU</name>
<dbReference type="PANTHER" id="PTHR15151:SF24">
    <property type="entry name" value="A PROLIFERATION-INDUCING LIGAND-LIKE PROTEIN-RELATED"/>
    <property type="match status" value="1"/>
</dbReference>
<dbReference type="InterPro" id="IPR008983">
    <property type="entry name" value="Tumour_necrosis_fac-like_dom"/>
</dbReference>
<dbReference type="GO" id="GO:0005164">
    <property type="term" value="F:tumor necrosis factor receptor binding"/>
    <property type="evidence" value="ECO:0007669"/>
    <property type="project" value="InterPro"/>
</dbReference>
<accession>A0A9N9MD75</accession>
<dbReference type="InterPro" id="IPR051748">
    <property type="entry name" value="TNF_Ligand_Superfamily"/>
</dbReference>
<feature type="region of interest" description="Disordered" evidence="7">
    <location>
        <begin position="75"/>
        <end position="130"/>
    </location>
</feature>
<evidence type="ECO:0000256" key="7">
    <source>
        <dbReference type="SAM" id="MobiDB-lite"/>
    </source>
</evidence>
<evidence type="ECO:0000259" key="9">
    <source>
        <dbReference type="PROSITE" id="PS50049"/>
    </source>
</evidence>
<dbReference type="EMBL" id="OU892277">
    <property type="protein sequence ID" value="CAG9759336.1"/>
    <property type="molecule type" value="Genomic_DNA"/>
</dbReference>
<keyword evidence="6" id="KW-0325">Glycoprotein</keyword>
<evidence type="ECO:0000256" key="6">
    <source>
        <dbReference type="ARBA" id="ARBA00023180"/>
    </source>
</evidence>
<feature type="compositionally biased region" description="Polar residues" evidence="7">
    <location>
        <begin position="93"/>
        <end position="130"/>
    </location>
</feature>